<reference evidence="4 5" key="1">
    <citation type="submission" date="2018-11" db="EMBL/GenBank/DDBJ databases">
        <title>Flavobacterium sp. nov., YIM 102796 draft genome.</title>
        <authorList>
            <person name="Li G."/>
            <person name="Jiang Y."/>
        </authorList>
    </citation>
    <scope>NUCLEOTIDE SEQUENCE [LARGE SCALE GENOMIC DNA]</scope>
    <source>
        <strain evidence="4 5">YIM 102796</strain>
    </source>
</reference>
<dbReference type="InterPro" id="IPR001375">
    <property type="entry name" value="Peptidase_S9_cat"/>
</dbReference>
<name>A0A3P1B0P4_9FLAO</name>
<dbReference type="Proteomes" id="UP000268372">
    <property type="component" value="Unassembled WGS sequence"/>
</dbReference>
<dbReference type="OrthoDB" id="9812921at2"/>
<dbReference type="Pfam" id="PF00326">
    <property type="entry name" value="Peptidase_S9"/>
    <property type="match status" value="1"/>
</dbReference>
<dbReference type="InterPro" id="IPR029058">
    <property type="entry name" value="AB_hydrolase_fold"/>
</dbReference>
<dbReference type="SUPFAM" id="SSF82171">
    <property type="entry name" value="DPP6 N-terminal domain-like"/>
    <property type="match status" value="1"/>
</dbReference>
<evidence type="ECO:0000259" key="3">
    <source>
        <dbReference type="Pfam" id="PF00326"/>
    </source>
</evidence>
<keyword evidence="2" id="KW-0732">Signal</keyword>
<proteinExistence type="predicted"/>
<comment type="caution">
    <text evidence="4">The sequence shown here is derived from an EMBL/GenBank/DDBJ whole genome shotgun (WGS) entry which is preliminary data.</text>
</comment>
<dbReference type="AlphaFoldDB" id="A0A3P1B0P4"/>
<dbReference type="SUPFAM" id="SSF53474">
    <property type="entry name" value="alpha/beta-Hydrolases"/>
    <property type="match status" value="1"/>
</dbReference>
<evidence type="ECO:0000256" key="2">
    <source>
        <dbReference type="SAM" id="SignalP"/>
    </source>
</evidence>
<evidence type="ECO:0000256" key="1">
    <source>
        <dbReference type="ARBA" id="ARBA00022801"/>
    </source>
</evidence>
<accession>A0A3P1B0P4</accession>
<feature type="signal peptide" evidence="2">
    <location>
        <begin position="1"/>
        <end position="22"/>
    </location>
</feature>
<sequence length="831" mass="97251">MKVIKTIVAIACFFLVALHAKAQMKDSIRPEHYDLWYEIRQVKASGDGKWLAHVRSDNASVIYLDDLDKNKEERIEEVEQFDFSDDSRFLFIQKEKEGLLKNLKSGKVSVLPKILSYYWLSDKGQLLLQYKESVALMNPYTLKQTFFKDEVIVAVHNQKTWALLKKNQESEVRWYIWDFKSNTKTPLKGLNPLLEDIRLSEDSKSLMGTYVMNSGKTDIQVAYDDNGWKVKKMSTRPPGFYSSGSWCFLDGIKRHLYFYSKNNEVKVDEPEVGSGVEIRNSLTSRPKPSLYLYNYWNFETDSLTTLNREDMTDVLVSSIEGYFIGYSTRNYDPRDFKGMDRADFYLLKNGKEPILIEKEIVKLNKNFLIHQNKPYVTYYKNGHWWSYHLITDEKKCLTENLQWHFSDRAKSYLSDTDHYGILGFSADTKTMLVYDAFDIWKLDLDGNSVVKCTDGEPKNVSYRFSGDTSLKDNQFRDTFFSTHIVNTEQLLIKARNNKTHETALFFMNEHHDLKELLPAEPFRILGVVPLKQGRYLIKRENHLIPPQFVVTGKSTAETRLKQTNEHYKKYEWGKSELFNISLSDGVNTNATLIYPAFWQPDKQYPLIVYYYEKTSPYGMFYRSPTYNNLDGFNSTLLSQKGLFVLYMDMRYAENEVTKFLLKDTNEILDHIIEKVPSINKEKLGMIGHSFGGYEVMYLVGQTHRFKAAVAGAGVSDLYDLYFADKDKGSLGMFTVENVQFKTQAPFFNDKFNLMNPLQYVGNIETPMLLWTGENDYRIRKEHSIKMYLGLWRQKKEAELLIYKDERHFLTKSENKKDLTERIIVFFEDKLK</sequence>
<dbReference type="PANTHER" id="PTHR42776:SF27">
    <property type="entry name" value="DIPEPTIDYL PEPTIDASE FAMILY MEMBER 6"/>
    <property type="match status" value="1"/>
</dbReference>
<keyword evidence="1" id="KW-0378">Hydrolase</keyword>
<evidence type="ECO:0000313" key="5">
    <source>
        <dbReference type="Proteomes" id="UP000268372"/>
    </source>
</evidence>
<feature type="domain" description="Peptidase S9 prolyl oligopeptidase catalytic" evidence="3">
    <location>
        <begin position="661"/>
        <end position="831"/>
    </location>
</feature>
<dbReference type="Gene3D" id="3.40.50.1820">
    <property type="entry name" value="alpha/beta hydrolase"/>
    <property type="match status" value="1"/>
</dbReference>
<feature type="chain" id="PRO_5017974694" evidence="2">
    <location>
        <begin position="23"/>
        <end position="831"/>
    </location>
</feature>
<dbReference type="GO" id="GO:0004252">
    <property type="term" value="F:serine-type endopeptidase activity"/>
    <property type="evidence" value="ECO:0007669"/>
    <property type="project" value="TreeGrafter"/>
</dbReference>
<dbReference type="GO" id="GO:0006508">
    <property type="term" value="P:proteolysis"/>
    <property type="evidence" value="ECO:0007669"/>
    <property type="project" value="InterPro"/>
</dbReference>
<dbReference type="RefSeq" id="WP_124899499.1">
    <property type="nucleotide sequence ID" value="NZ_RQTJ01000016.1"/>
</dbReference>
<organism evidence="4 5">
    <name type="scientific">Paenimyroides viscosum</name>
    <dbReference type="NCBI Taxonomy" id="2488729"/>
    <lineage>
        <taxon>Bacteria</taxon>
        <taxon>Pseudomonadati</taxon>
        <taxon>Bacteroidota</taxon>
        <taxon>Flavobacteriia</taxon>
        <taxon>Flavobacteriales</taxon>
        <taxon>Flavobacteriaceae</taxon>
        <taxon>Paenimyroides</taxon>
    </lineage>
</organism>
<keyword evidence="5" id="KW-1185">Reference proteome</keyword>
<dbReference type="EMBL" id="RQTJ01000016">
    <property type="protein sequence ID" value="RRA94600.1"/>
    <property type="molecule type" value="Genomic_DNA"/>
</dbReference>
<gene>
    <name evidence="4" type="ORF">EG242_08665</name>
</gene>
<evidence type="ECO:0000313" key="4">
    <source>
        <dbReference type="EMBL" id="RRA94600.1"/>
    </source>
</evidence>
<dbReference type="PANTHER" id="PTHR42776">
    <property type="entry name" value="SERINE PEPTIDASE S9 FAMILY MEMBER"/>
    <property type="match status" value="1"/>
</dbReference>
<protein>
    <submittedName>
        <fullName evidence="4">S9 family peptidase</fullName>
    </submittedName>
</protein>